<name>A0A5B8VU60_9BACT</name>
<dbReference type="Gene3D" id="2.40.170.20">
    <property type="entry name" value="TonB-dependent receptor, beta-barrel domain"/>
    <property type="match status" value="1"/>
</dbReference>
<dbReference type="InterPro" id="IPR036942">
    <property type="entry name" value="Beta-barrel_TonB_sf"/>
</dbReference>
<protein>
    <submittedName>
        <fullName evidence="4">TonB-dependent receptor</fullName>
    </submittedName>
</protein>
<proteinExistence type="predicted"/>
<gene>
    <name evidence="4" type="ORF">FSB73_00265</name>
</gene>
<evidence type="ECO:0000313" key="4">
    <source>
        <dbReference type="EMBL" id="QEC74135.1"/>
    </source>
</evidence>
<keyword evidence="5" id="KW-1185">Reference proteome</keyword>
<sequence length="87" mass="9524">MILPQNLPITTGYSSQFFANVGKTENKGIEFGLTSINFKPVSRSTFGWTTNLSVSLNRNKITALSSGVTEDIGSNRFVGYPINSLYN</sequence>
<dbReference type="KEGG" id="agi:FSB73_00265"/>
<dbReference type="GO" id="GO:0009279">
    <property type="term" value="C:cell outer membrane"/>
    <property type="evidence" value="ECO:0007669"/>
    <property type="project" value="UniProtKB-SubCell"/>
</dbReference>
<dbReference type="EMBL" id="CP042434">
    <property type="protein sequence ID" value="QEC74135.1"/>
    <property type="molecule type" value="Genomic_DNA"/>
</dbReference>
<dbReference type="SUPFAM" id="SSF56935">
    <property type="entry name" value="Porins"/>
    <property type="match status" value="1"/>
</dbReference>
<evidence type="ECO:0000256" key="1">
    <source>
        <dbReference type="ARBA" id="ARBA00004442"/>
    </source>
</evidence>
<evidence type="ECO:0000256" key="3">
    <source>
        <dbReference type="ARBA" id="ARBA00023237"/>
    </source>
</evidence>
<accession>A0A5B8VU60</accession>
<evidence type="ECO:0000313" key="5">
    <source>
        <dbReference type="Proteomes" id="UP000321291"/>
    </source>
</evidence>
<comment type="subcellular location">
    <subcellularLocation>
        <location evidence="1">Cell outer membrane</location>
    </subcellularLocation>
</comment>
<evidence type="ECO:0000256" key="2">
    <source>
        <dbReference type="ARBA" id="ARBA00023136"/>
    </source>
</evidence>
<reference evidence="4 5" key="1">
    <citation type="journal article" date="2017" name="Int. J. Syst. Evol. Microbiol.">
        <title>Arachidicoccus ginsenosidivorans sp. nov., with ginsenoside-converting activity isolated from ginseng cultivating soil.</title>
        <authorList>
            <person name="Siddiqi M.Z."/>
            <person name="Aslam Z."/>
            <person name="Im W.T."/>
        </authorList>
    </citation>
    <scope>NUCLEOTIDE SEQUENCE [LARGE SCALE GENOMIC DNA]</scope>
    <source>
        <strain evidence="4 5">Gsoil 809</strain>
    </source>
</reference>
<keyword evidence="4" id="KW-0675">Receptor</keyword>
<organism evidence="4 5">
    <name type="scientific">Arachidicoccus ginsenosidivorans</name>
    <dbReference type="NCBI Taxonomy" id="496057"/>
    <lineage>
        <taxon>Bacteria</taxon>
        <taxon>Pseudomonadati</taxon>
        <taxon>Bacteroidota</taxon>
        <taxon>Chitinophagia</taxon>
        <taxon>Chitinophagales</taxon>
        <taxon>Chitinophagaceae</taxon>
        <taxon>Arachidicoccus</taxon>
    </lineage>
</organism>
<dbReference type="AlphaFoldDB" id="A0A5B8VU60"/>
<keyword evidence="3" id="KW-0998">Cell outer membrane</keyword>
<dbReference type="Proteomes" id="UP000321291">
    <property type="component" value="Chromosome"/>
</dbReference>
<keyword evidence="2" id="KW-0472">Membrane</keyword>